<name>A0ABT9AYZ8_9ACTN</name>
<dbReference type="GO" id="GO:0016787">
    <property type="term" value="F:hydrolase activity"/>
    <property type="evidence" value="ECO:0007669"/>
    <property type="project" value="UniProtKB-KW"/>
</dbReference>
<feature type="transmembrane region" description="Helical" evidence="1">
    <location>
        <begin position="15"/>
        <end position="35"/>
    </location>
</feature>
<dbReference type="Proteomes" id="UP001233314">
    <property type="component" value="Unassembled WGS sequence"/>
</dbReference>
<dbReference type="Gene3D" id="3.40.50.1110">
    <property type="entry name" value="SGNH hydrolase"/>
    <property type="match status" value="1"/>
</dbReference>
<keyword evidence="4" id="KW-1185">Reference proteome</keyword>
<dbReference type="RefSeq" id="WP_305027040.1">
    <property type="nucleotide sequence ID" value="NZ_JAUQTA010000001.1"/>
</dbReference>
<dbReference type="InterPro" id="IPR013830">
    <property type="entry name" value="SGNH_hydro"/>
</dbReference>
<dbReference type="InterPro" id="IPR036514">
    <property type="entry name" value="SGNH_hydro_sf"/>
</dbReference>
<reference evidence="3 4" key="1">
    <citation type="submission" date="2023-07" db="EMBL/GenBank/DDBJ databases">
        <title>Nocardioides sp. nov WY-20 isolated from soil.</title>
        <authorList>
            <person name="Liu B."/>
            <person name="Wan Y."/>
        </authorList>
    </citation>
    <scope>NUCLEOTIDE SEQUENCE [LARGE SCALE GENOMIC DNA]</scope>
    <source>
        <strain evidence="3 4">WY-20</strain>
    </source>
</reference>
<gene>
    <name evidence="3" type="ORF">Q5722_04630</name>
</gene>
<protein>
    <submittedName>
        <fullName evidence="3">SGNH/GDSL hydrolase family protein</fullName>
        <ecNumber evidence="3">3.1.-.-</ecNumber>
    </submittedName>
</protein>
<evidence type="ECO:0000259" key="2">
    <source>
        <dbReference type="Pfam" id="PF13472"/>
    </source>
</evidence>
<sequence length="235" mass="24971">MSGLGPRVGAVGPRLRIAVVVVVLSGFLVVAGAAWSHGHRGFCQRAAEARSTRAAIVTGAGQRVLVIGDSWSAGRGLEHVGRSWPRYLPGRVHVDGFSGSGFSRGASPCAGRAYADRVDQALLRTGAKPDLVVLEGGLNEYDRPDDAIRSGVRRVLARLADRGIPMRDVVVVGPVAAPARAGAVPRVDRVLSEEAARDHVRYLSVLDLELPYLPDRLHLTEQGHEEFGKAVAALL</sequence>
<feature type="domain" description="SGNH hydrolase-type esterase" evidence="2">
    <location>
        <begin position="66"/>
        <end position="225"/>
    </location>
</feature>
<dbReference type="CDD" id="cd00229">
    <property type="entry name" value="SGNH_hydrolase"/>
    <property type="match status" value="1"/>
</dbReference>
<comment type="caution">
    <text evidence="3">The sequence shown here is derived from an EMBL/GenBank/DDBJ whole genome shotgun (WGS) entry which is preliminary data.</text>
</comment>
<dbReference type="SUPFAM" id="SSF52266">
    <property type="entry name" value="SGNH hydrolase"/>
    <property type="match status" value="1"/>
</dbReference>
<keyword evidence="1" id="KW-0812">Transmembrane</keyword>
<evidence type="ECO:0000313" key="3">
    <source>
        <dbReference type="EMBL" id="MDO7867652.1"/>
    </source>
</evidence>
<dbReference type="Pfam" id="PF13472">
    <property type="entry name" value="Lipase_GDSL_2"/>
    <property type="match status" value="1"/>
</dbReference>
<evidence type="ECO:0000256" key="1">
    <source>
        <dbReference type="SAM" id="Phobius"/>
    </source>
</evidence>
<dbReference type="EC" id="3.1.-.-" evidence="3"/>
<keyword evidence="1" id="KW-1133">Transmembrane helix</keyword>
<keyword evidence="1" id="KW-0472">Membrane</keyword>
<proteinExistence type="predicted"/>
<dbReference type="EMBL" id="JAUQTA010000001">
    <property type="protein sequence ID" value="MDO7867652.1"/>
    <property type="molecule type" value="Genomic_DNA"/>
</dbReference>
<keyword evidence="3" id="KW-0378">Hydrolase</keyword>
<evidence type="ECO:0000313" key="4">
    <source>
        <dbReference type="Proteomes" id="UP001233314"/>
    </source>
</evidence>
<accession>A0ABT9AYZ8</accession>
<organism evidence="3 4">
    <name type="scientific">Nocardioides jiangxiensis</name>
    <dbReference type="NCBI Taxonomy" id="3064524"/>
    <lineage>
        <taxon>Bacteria</taxon>
        <taxon>Bacillati</taxon>
        <taxon>Actinomycetota</taxon>
        <taxon>Actinomycetes</taxon>
        <taxon>Propionibacteriales</taxon>
        <taxon>Nocardioidaceae</taxon>
        <taxon>Nocardioides</taxon>
    </lineage>
</organism>